<dbReference type="EMBL" id="VNHY01000005">
    <property type="protein sequence ID" value="TYP91722.1"/>
    <property type="molecule type" value="Genomic_DNA"/>
</dbReference>
<dbReference type="Proteomes" id="UP000324595">
    <property type="component" value="Unassembled WGS sequence"/>
</dbReference>
<protein>
    <submittedName>
        <fullName evidence="1">WbqC-like protein family protein</fullName>
    </submittedName>
</protein>
<organism evidence="1 2">
    <name type="scientific">Fodinibius salinus</name>
    <dbReference type="NCBI Taxonomy" id="860790"/>
    <lineage>
        <taxon>Bacteria</taxon>
        <taxon>Pseudomonadati</taxon>
        <taxon>Balneolota</taxon>
        <taxon>Balneolia</taxon>
        <taxon>Balneolales</taxon>
        <taxon>Balneolaceae</taxon>
        <taxon>Fodinibius</taxon>
    </lineage>
</organism>
<dbReference type="RefSeq" id="WP_148899864.1">
    <property type="nucleotide sequence ID" value="NZ_VNHY01000005.1"/>
</dbReference>
<keyword evidence="2" id="KW-1185">Reference proteome</keyword>
<reference evidence="1 2" key="1">
    <citation type="submission" date="2019-07" db="EMBL/GenBank/DDBJ databases">
        <title>Genomic Encyclopedia of Archaeal and Bacterial Type Strains, Phase II (KMG-II): from individual species to whole genera.</title>
        <authorList>
            <person name="Goeker M."/>
        </authorList>
    </citation>
    <scope>NUCLEOTIDE SEQUENCE [LARGE SCALE GENOMIC DNA]</scope>
    <source>
        <strain evidence="1 2">DSM 21935</strain>
    </source>
</reference>
<dbReference type="AlphaFoldDB" id="A0A5D3YEE4"/>
<dbReference type="Pfam" id="PF08889">
    <property type="entry name" value="WbqC"/>
    <property type="match status" value="1"/>
</dbReference>
<gene>
    <name evidence="1" type="ORF">LX73_2548</name>
</gene>
<comment type="caution">
    <text evidence="1">The sequence shown here is derived from an EMBL/GenBank/DDBJ whole genome shotgun (WGS) entry which is preliminary data.</text>
</comment>
<proteinExistence type="predicted"/>
<evidence type="ECO:0000313" key="2">
    <source>
        <dbReference type="Proteomes" id="UP000324595"/>
    </source>
</evidence>
<accession>A0A5D3YEE4</accession>
<dbReference type="InterPro" id="IPR014985">
    <property type="entry name" value="WbqC"/>
</dbReference>
<evidence type="ECO:0000313" key="1">
    <source>
        <dbReference type="EMBL" id="TYP91722.1"/>
    </source>
</evidence>
<name>A0A5D3YEE4_9BACT</name>
<dbReference type="OrthoDB" id="3611744at2"/>
<sequence>MSLAIVQPYLFPYLGYFQLVSAVDTFVFYDDVHFITRGWINRNKVLINGNEKYFTIPCSDASQNKLINEVDHALTDKKRGKLLKKIKFSYSNAPFFDDVFPIIKSVLHTNSNAIGNLAMASVRQSSEYLEIDTNFKVSSQNYDNRELGRAERLIDICHQEKAKTYINPTGGKDLYSKSTFEDEGVELKFIEPSLPEYEQFGDDFVTGLSIIDVLMFNNPEKIRNDFLTAFTLV</sequence>